<dbReference type="RefSeq" id="WP_345246935.1">
    <property type="nucleotide sequence ID" value="NZ_BAABHD010000076.1"/>
</dbReference>
<evidence type="ECO:0008006" key="3">
    <source>
        <dbReference type="Google" id="ProtNLM"/>
    </source>
</evidence>
<dbReference type="SUPFAM" id="SSF46785">
    <property type="entry name" value="Winged helix' DNA-binding domain"/>
    <property type="match status" value="1"/>
</dbReference>
<reference evidence="2" key="1">
    <citation type="journal article" date="2019" name="Int. J. Syst. Evol. Microbiol.">
        <title>The Global Catalogue of Microorganisms (GCM) 10K type strain sequencing project: providing services to taxonomists for standard genome sequencing and annotation.</title>
        <authorList>
            <consortium name="The Broad Institute Genomics Platform"/>
            <consortium name="The Broad Institute Genome Sequencing Center for Infectious Disease"/>
            <person name="Wu L."/>
            <person name="Ma J."/>
        </authorList>
    </citation>
    <scope>NUCLEOTIDE SEQUENCE [LARGE SCALE GENOMIC DNA]</scope>
    <source>
        <strain evidence="2">JCM 17927</strain>
    </source>
</reference>
<sequence length="395" mass="44100">MIVVPDIVLENDKLTDSAKIAFGRLVVLCQVTGETDILHADLCRILRCKERNLHNLLRELETGKLIETRRGAANRRIIRLTADAQENAQDCLTVLQHFTASVQGSGAKNCSTAKKCTSAEKCSSAKNCTTDLQKIAVVQNFAPPAQIENQEVTSGSAKNCTTPDTFDNKIYNNINNTSSIDNTTITKSYNFFVEKREILTHFAEIYCQGQAYTCDSLGPSLKLRGYSNEAVGAFVLENRGNHYNSKAELTTVVRNWLKAKKAAEPKKAFQVAGTIDERKTAFREQIRAFAANHSGKYPADMYNQFYAYWTILKKGDLLAFELATKKDGQFDLAGRLAYWNTKYKPANHHGTNNRTGHRSEKRLGLVNLEDSADEHHAPGTEMQSGYAGRLYINLE</sequence>
<dbReference type="Proteomes" id="UP001501175">
    <property type="component" value="Unassembled WGS sequence"/>
</dbReference>
<protein>
    <recommendedName>
        <fullName evidence="3">Helix-turn-helix domain-containing protein</fullName>
    </recommendedName>
</protein>
<organism evidence="1 2">
    <name type="scientific">Nibrella saemangeumensis</name>
    <dbReference type="NCBI Taxonomy" id="1084526"/>
    <lineage>
        <taxon>Bacteria</taxon>
        <taxon>Pseudomonadati</taxon>
        <taxon>Bacteroidota</taxon>
        <taxon>Cytophagia</taxon>
        <taxon>Cytophagales</taxon>
        <taxon>Spirosomataceae</taxon>
        <taxon>Nibrella</taxon>
    </lineage>
</organism>
<accession>A0ABP8NDR3</accession>
<comment type="caution">
    <text evidence="1">The sequence shown here is derived from an EMBL/GenBank/DDBJ whole genome shotgun (WGS) entry which is preliminary data.</text>
</comment>
<proteinExistence type="predicted"/>
<evidence type="ECO:0000313" key="2">
    <source>
        <dbReference type="Proteomes" id="UP001501175"/>
    </source>
</evidence>
<keyword evidence="2" id="KW-1185">Reference proteome</keyword>
<dbReference type="EMBL" id="BAABHD010000076">
    <property type="protein sequence ID" value="GAA4464125.1"/>
    <property type="molecule type" value="Genomic_DNA"/>
</dbReference>
<name>A0ABP8NDR3_9BACT</name>
<dbReference type="InterPro" id="IPR036390">
    <property type="entry name" value="WH_DNA-bd_sf"/>
</dbReference>
<evidence type="ECO:0000313" key="1">
    <source>
        <dbReference type="EMBL" id="GAA4464125.1"/>
    </source>
</evidence>
<gene>
    <name evidence="1" type="ORF">GCM10023189_42950</name>
</gene>